<dbReference type="InterPro" id="IPR011964">
    <property type="entry name" value="YVTN_b-propeller_repeat"/>
</dbReference>
<keyword evidence="2" id="KW-1185">Reference proteome</keyword>
<organism evidence="1 2">
    <name type="scientific">Clostridium senegalense</name>
    <dbReference type="NCBI Taxonomy" id="1465809"/>
    <lineage>
        <taxon>Bacteria</taxon>
        <taxon>Bacillati</taxon>
        <taxon>Bacillota</taxon>
        <taxon>Clostridia</taxon>
        <taxon>Eubacteriales</taxon>
        <taxon>Clostridiaceae</taxon>
        <taxon>Clostridium</taxon>
    </lineage>
</organism>
<accession>A0A6M0H6N9</accession>
<reference evidence="1 2" key="1">
    <citation type="submission" date="2020-02" db="EMBL/GenBank/DDBJ databases">
        <title>Genome assembly of a novel Clostridium senegalense strain.</title>
        <authorList>
            <person name="Gupta T.B."/>
            <person name="Jauregui R."/>
            <person name="Maclean P."/>
            <person name="Nawarathana A."/>
            <person name="Brightwell G."/>
        </authorList>
    </citation>
    <scope>NUCLEOTIDE SEQUENCE [LARGE SCALE GENOMIC DNA]</scope>
    <source>
        <strain evidence="1 2">AGRFS4</strain>
    </source>
</reference>
<dbReference type="InterPro" id="IPR051200">
    <property type="entry name" value="Host-pathogen_enzymatic-act"/>
</dbReference>
<sequence>MSYLYICNSTRDRIDKININNFTVEDSIELNYHEKIKPFKLCLYDKTFIISSFENNRIYLLKNDGGIEEFYIGSGCSHMDLIGGQLYIVCEESNTIVCFDVLSKEIVEVISCGISPHSLDFSPDNNSIVIANTLSNDISIIDLKEKEKIKNIKVGNYPVKAVWYENGEKILVCESNMGEETKGELKVISLKYNERNSITIGNIPIDMCCYNNYCYISNLGDGTITIVDITKLEKVDEIEVGGVLKDIIVDEKNIYVEDIYYNQLIQINKISKNKKIIPLDFEPKGMIKI</sequence>
<proteinExistence type="predicted"/>
<dbReference type="EMBL" id="JAAGPU010000040">
    <property type="protein sequence ID" value="NEU06309.1"/>
    <property type="molecule type" value="Genomic_DNA"/>
</dbReference>
<comment type="caution">
    <text evidence="1">The sequence shown here is derived from an EMBL/GenBank/DDBJ whole genome shotgun (WGS) entry which is preliminary data.</text>
</comment>
<dbReference type="PANTHER" id="PTHR47197:SF3">
    <property type="entry name" value="DIHYDRO-HEME D1 DEHYDROGENASE"/>
    <property type="match status" value="1"/>
</dbReference>
<dbReference type="Gene3D" id="2.130.10.10">
    <property type="entry name" value="YVTN repeat-like/Quinoprotein amine dehydrogenase"/>
    <property type="match status" value="1"/>
</dbReference>
<dbReference type="InterPro" id="IPR015943">
    <property type="entry name" value="WD40/YVTN_repeat-like_dom_sf"/>
</dbReference>
<dbReference type="Proteomes" id="UP000481872">
    <property type="component" value="Unassembled WGS sequence"/>
</dbReference>
<evidence type="ECO:0000313" key="2">
    <source>
        <dbReference type="Proteomes" id="UP000481872"/>
    </source>
</evidence>
<dbReference type="AlphaFoldDB" id="A0A6M0H6N9"/>
<dbReference type="InterPro" id="IPR011044">
    <property type="entry name" value="Quino_amine_DH_bsu"/>
</dbReference>
<dbReference type="SUPFAM" id="SSF50969">
    <property type="entry name" value="YVTN repeat-like/Quinoprotein amine dehydrogenase"/>
    <property type="match status" value="1"/>
</dbReference>
<gene>
    <name evidence="1" type="ORF">G3M99_15960</name>
</gene>
<name>A0A6M0H6N9_9CLOT</name>
<dbReference type="NCBIfam" id="TIGR02276">
    <property type="entry name" value="beta_rpt_yvtn"/>
    <property type="match status" value="1"/>
</dbReference>
<evidence type="ECO:0000313" key="1">
    <source>
        <dbReference type="EMBL" id="NEU06309.1"/>
    </source>
</evidence>
<protein>
    <submittedName>
        <fullName evidence="1">YncE family protein</fullName>
    </submittedName>
</protein>
<dbReference type="RefSeq" id="WP_061996665.1">
    <property type="nucleotide sequence ID" value="NZ_JAAGPU010000040.1"/>
</dbReference>
<dbReference type="PANTHER" id="PTHR47197">
    <property type="entry name" value="PROTEIN NIRF"/>
    <property type="match status" value="1"/>
</dbReference>